<dbReference type="Proteomes" id="UP000006882">
    <property type="component" value="Chromosome G6"/>
</dbReference>
<evidence type="ECO:0000313" key="1">
    <source>
        <dbReference type="EMBL" id="ONI01783.1"/>
    </source>
</evidence>
<dbReference type="AlphaFoldDB" id="A0A251NR65"/>
<proteinExistence type="predicted"/>
<dbReference type="Gramene" id="ONI01783">
    <property type="protein sequence ID" value="ONI01783"/>
    <property type="gene ID" value="PRUPE_6G158100"/>
</dbReference>
<accession>A0A251NR65</accession>
<organism evidence="1 2">
    <name type="scientific">Prunus persica</name>
    <name type="common">Peach</name>
    <name type="synonym">Amygdalus persica</name>
    <dbReference type="NCBI Taxonomy" id="3760"/>
    <lineage>
        <taxon>Eukaryota</taxon>
        <taxon>Viridiplantae</taxon>
        <taxon>Streptophyta</taxon>
        <taxon>Embryophyta</taxon>
        <taxon>Tracheophyta</taxon>
        <taxon>Spermatophyta</taxon>
        <taxon>Magnoliopsida</taxon>
        <taxon>eudicotyledons</taxon>
        <taxon>Gunneridae</taxon>
        <taxon>Pentapetalae</taxon>
        <taxon>rosids</taxon>
        <taxon>fabids</taxon>
        <taxon>Rosales</taxon>
        <taxon>Rosaceae</taxon>
        <taxon>Amygdaloideae</taxon>
        <taxon>Amygdaleae</taxon>
        <taxon>Prunus</taxon>
    </lineage>
</organism>
<evidence type="ECO:0000313" key="2">
    <source>
        <dbReference type="Proteomes" id="UP000006882"/>
    </source>
</evidence>
<dbReference type="EMBL" id="CM007656">
    <property type="protein sequence ID" value="ONI01783.1"/>
    <property type="molecule type" value="Genomic_DNA"/>
</dbReference>
<gene>
    <name evidence="1" type="ORF">PRUPE_6G158100</name>
</gene>
<protein>
    <submittedName>
        <fullName evidence="1">Uncharacterized protein</fullName>
    </submittedName>
</protein>
<reference evidence="1 2" key="1">
    <citation type="journal article" date="2013" name="Nat. Genet.">
        <title>The high-quality draft genome of peach (Prunus persica) identifies unique patterns of genetic diversity, domestication and genome evolution.</title>
        <authorList>
            <consortium name="International Peach Genome Initiative"/>
            <person name="Verde I."/>
            <person name="Abbott A.G."/>
            <person name="Scalabrin S."/>
            <person name="Jung S."/>
            <person name="Shu S."/>
            <person name="Marroni F."/>
            <person name="Zhebentyayeva T."/>
            <person name="Dettori M.T."/>
            <person name="Grimwood J."/>
            <person name="Cattonaro F."/>
            <person name="Zuccolo A."/>
            <person name="Rossini L."/>
            <person name="Jenkins J."/>
            <person name="Vendramin E."/>
            <person name="Meisel L.A."/>
            <person name="Decroocq V."/>
            <person name="Sosinski B."/>
            <person name="Prochnik S."/>
            <person name="Mitros T."/>
            <person name="Policriti A."/>
            <person name="Cipriani G."/>
            <person name="Dondini L."/>
            <person name="Ficklin S."/>
            <person name="Goodstein D.M."/>
            <person name="Xuan P."/>
            <person name="Del Fabbro C."/>
            <person name="Aramini V."/>
            <person name="Copetti D."/>
            <person name="Gonzalez S."/>
            <person name="Horner D.S."/>
            <person name="Falchi R."/>
            <person name="Lucas S."/>
            <person name="Mica E."/>
            <person name="Maldonado J."/>
            <person name="Lazzari B."/>
            <person name="Bielenberg D."/>
            <person name="Pirona R."/>
            <person name="Miculan M."/>
            <person name="Barakat A."/>
            <person name="Testolin R."/>
            <person name="Stella A."/>
            <person name="Tartarini S."/>
            <person name="Tonutti P."/>
            <person name="Arus P."/>
            <person name="Orellana A."/>
            <person name="Wells C."/>
            <person name="Main D."/>
            <person name="Vizzotto G."/>
            <person name="Silva H."/>
            <person name="Salamini F."/>
            <person name="Schmutz J."/>
            <person name="Morgante M."/>
            <person name="Rokhsar D.S."/>
        </authorList>
    </citation>
    <scope>NUCLEOTIDE SEQUENCE [LARGE SCALE GENOMIC DNA]</scope>
    <source>
        <strain evidence="2">cv. Nemared</strain>
    </source>
</reference>
<sequence>MMQVSGVFLRMLIDMNTAKPLAPGFFMPCPVAGKRRIRLKYEGLKDFCMKCGRLGHCRVCQWLVNTKMLSDKWQFDDDLRAPVVTKQSSLLFPEKKATAKPIVRPIDIFDQNHWRRHWEKDGEGLYDSPVGGQHVNASNDSLVNATVKGTSATNRSKQMTQSVMQNQTEGLQSGTSLTVVPQRGVCKL</sequence>
<name>A0A251NR65_PRUPE</name>
<keyword evidence="2" id="KW-1185">Reference proteome</keyword>